<dbReference type="SUPFAM" id="SSF55797">
    <property type="entry name" value="PR-1-like"/>
    <property type="match status" value="1"/>
</dbReference>
<dbReference type="PANTHER" id="PTHR31157:SF1">
    <property type="entry name" value="SCP DOMAIN-CONTAINING PROTEIN"/>
    <property type="match status" value="1"/>
</dbReference>
<dbReference type="InterPro" id="IPR014044">
    <property type="entry name" value="CAP_dom"/>
</dbReference>
<dbReference type="InterPro" id="IPR026906">
    <property type="entry name" value="LRR_5"/>
</dbReference>
<dbReference type="Gene3D" id="3.40.33.10">
    <property type="entry name" value="CAP"/>
    <property type="match status" value="1"/>
</dbReference>
<feature type="chain" id="PRO_5019078722" description="SCP domain-containing protein" evidence="1">
    <location>
        <begin position="28"/>
        <end position="903"/>
    </location>
</feature>
<dbReference type="Pfam" id="PF13306">
    <property type="entry name" value="LRR_5"/>
    <property type="match status" value="1"/>
</dbReference>
<organism evidence="3 4">
    <name type="scientific">Anaerobutyricum hallii</name>
    <dbReference type="NCBI Taxonomy" id="39488"/>
    <lineage>
        <taxon>Bacteria</taxon>
        <taxon>Bacillati</taxon>
        <taxon>Bacillota</taxon>
        <taxon>Clostridia</taxon>
        <taxon>Lachnospirales</taxon>
        <taxon>Lachnospiraceae</taxon>
        <taxon>Anaerobutyricum</taxon>
    </lineage>
</organism>
<proteinExistence type="predicted"/>
<protein>
    <recommendedName>
        <fullName evidence="2">SCP domain-containing protein</fullName>
    </recommendedName>
</protein>
<dbReference type="Proteomes" id="UP000284621">
    <property type="component" value="Unassembled WGS sequence"/>
</dbReference>
<dbReference type="Gene3D" id="3.80.10.10">
    <property type="entry name" value="Ribonuclease Inhibitor"/>
    <property type="match status" value="1"/>
</dbReference>
<dbReference type="InterPro" id="IPR032675">
    <property type="entry name" value="LRR_dom_sf"/>
</dbReference>
<keyword evidence="4" id="KW-1185">Reference proteome</keyword>
<dbReference type="RefSeq" id="WP_118381467.1">
    <property type="nucleotide sequence ID" value="NZ_CABJFJ010000015.1"/>
</dbReference>
<feature type="signal peptide" evidence="1">
    <location>
        <begin position="1"/>
        <end position="27"/>
    </location>
</feature>
<dbReference type="PANTHER" id="PTHR31157">
    <property type="entry name" value="SCP DOMAIN-CONTAINING PROTEIN"/>
    <property type="match status" value="1"/>
</dbReference>
<sequence length="903" mass="100486">MKKTKLRLLLLLLFIGGLLILPQKAKATEKATDIIPVNISVKYGQTEARTILDMINEARTNSEYTWYWNMDDTTKTYCTDLKELKYDYDLERVAMKRAAEIALSYDHERPMGGYAWDTYKQENISYRYAGENIAAGQTTASQVNFGWREDDKTYAGQGHRRNMLSSDYNCVGIGHVYYNRTHYWVEVFAYRPEINTTEIPANDSIKTVSVSVDKKKIKKVDVTFDQDAYSLRIGQSTTPAIKETEIAVTNFWSLGGELAPVLDTPVVSIADSSVASYDNKTLSGLKEGTTKLTATLYGMTASGSTVSVHDCENHWDTGKVTKKQTCTESGEKAFTCSICRKTTKKESVPATGHNYASVWTTDRPATCENDGTESRHCQNENCTATTEQRSIDALGHNWKDNGDETAICTRNGCKATHTHAWDSGTITTEPTCTAQGERTYHCTYEENGICTATKTEAVKKLGHRYILIKKEAPTCERDGILYGKCSRCSKTITKQDAKNPALGHDWKDNGDGTATCSREGCGEKHTHKLDSGTTTVKPTCTATGEKEYCCTCTNCPYKKTESLKATGHKNKETRNYKKPTCQAEGYTGDIYCKDCGILISSGKVTKKYDHDWDRGTVTKEATCKEEGSATYTCENCGETETVSIKKTAHNYKIMEQKDATCTENGYLISACQTCNDKKKEEIAAKGHSKGIRNKKTATCKAEGYTGDTYCRICKTLLEEGKILPKLEHQWNDGTVTKRATYETAGELTYRCRKCAAKRIISIEKLAYPKAGTSYTISGNEYKVSKPGAEVILVRTSKTTKNVTVPAQIYVQGITYKVTSIGAKAFNNNKNLTKVTIGTNIVKINSNAFFNCKNLKTVTIKSVRLTGKTANKKAFKNAHKKLVIRVPKKVKKIYKQIFKGLKVK</sequence>
<evidence type="ECO:0000313" key="4">
    <source>
        <dbReference type="Proteomes" id="UP000284621"/>
    </source>
</evidence>
<dbReference type="EMBL" id="QSID01000015">
    <property type="protein sequence ID" value="RHC62017.1"/>
    <property type="molecule type" value="Genomic_DNA"/>
</dbReference>
<reference evidence="3 4" key="1">
    <citation type="submission" date="2018-08" db="EMBL/GenBank/DDBJ databases">
        <title>A genome reference for cultivated species of the human gut microbiota.</title>
        <authorList>
            <person name="Zou Y."/>
            <person name="Xue W."/>
            <person name="Luo G."/>
        </authorList>
    </citation>
    <scope>NUCLEOTIDE SEQUENCE [LARGE SCALE GENOMIC DNA]</scope>
    <source>
        <strain evidence="3 4">AM34-3LB</strain>
    </source>
</reference>
<evidence type="ECO:0000256" key="1">
    <source>
        <dbReference type="SAM" id="SignalP"/>
    </source>
</evidence>
<evidence type="ECO:0000313" key="3">
    <source>
        <dbReference type="EMBL" id="RHC62017.1"/>
    </source>
</evidence>
<feature type="domain" description="SCP" evidence="2">
    <location>
        <begin position="52"/>
        <end position="188"/>
    </location>
</feature>
<gene>
    <name evidence="3" type="ORF">DW833_11905</name>
</gene>
<dbReference type="Pfam" id="PF00188">
    <property type="entry name" value="CAP"/>
    <property type="match status" value="1"/>
</dbReference>
<dbReference type="CDD" id="cd05379">
    <property type="entry name" value="CAP_bacterial"/>
    <property type="match status" value="1"/>
</dbReference>
<dbReference type="AlphaFoldDB" id="A0A414B372"/>
<dbReference type="InterPro" id="IPR035940">
    <property type="entry name" value="CAP_sf"/>
</dbReference>
<evidence type="ECO:0000259" key="2">
    <source>
        <dbReference type="Pfam" id="PF00188"/>
    </source>
</evidence>
<comment type="caution">
    <text evidence="3">The sequence shown here is derived from an EMBL/GenBank/DDBJ whole genome shotgun (WGS) entry which is preliminary data.</text>
</comment>
<keyword evidence="1" id="KW-0732">Signal</keyword>
<accession>A0A414B372</accession>
<name>A0A414B372_9FIRM</name>